<dbReference type="AlphaFoldDB" id="A0A7R7DLL3"/>
<keyword evidence="3" id="KW-1185">Reference proteome</keyword>
<evidence type="ECO:0000313" key="3">
    <source>
        <dbReference type="Proteomes" id="UP000611640"/>
    </source>
</evidence>
<dbReference type="EMBL" id="AP023355">
    <property type="protein sequence ID" value="BCJ33868.1"/>
    <property type="molecule type" value="Genomic_DNA"/>
</dbReference>
<evidence type="ECO:0000256" key="1">
    <source>
        <dbReference type="SAM" id="MobiDB-lite"/>
    </source>
</evidence>
<reference evidence="2 3" key="1">
    <citation type="submission" date="2020-08" db="EMBL/GenBank/DDBJ databases">
        <title>Whole genome shotgun sequence of Actinocatenispora thailandica NBRC 105041.</title>
        <authorList>
            <person name="Komaki H."/>
            <person name="Tamura T."/>
        </authorList>
    </citation>
    <scope>NUCLEOTIDE SEQUENCE [LARGE SCALE GENOMIC DNA]</scope>
    <source>
        <strain evidence="2 3">NBRC 105041</strain>
    </source>
</reference>
<proteinExistence type="predicted"/>
<name>A0A7R7DLL3_9ACTN</name>
<protein>
    <submittedName>
        <fullName evidence="2">Uncharacterized protein</fullName>
    </submittedName>
</protein>
<dbReference type="KEGG" id="atl:Athai_13710"/>
<organism evidence="2 3">
    <name type="scientific">Actinocatenispora thailandica</name>
    <dbReference type="NCBI Taxonomy" id="227318"/>
    <lineage>
        <taxon>Bacteria</taxon>
        <taxon>Bacillati</taxon>
        <taxon>Actinomycetota</taxon>
        <taxon>Actinomycetes</taxon>
        <taxon>Micromonosporales</taxon>
        <taxon>Micromonosporaceae</taxon>
        <taxon>Actinocatenispora</taxon>
    </lineage>
</organism>
<evidence type="ECO:0000313" key="2">
    <source>
        <dbReference type="EMBL" id="BCJ33868.1"/>
    </source>
</evidence>
<dbReference type="Proteomes" id="UP000611640">
    <property type="component" value="Chromosome"/>
</dbReference>
<accession>A0A7R7DLL3</accession>
<feature type="region of interest" description="Disordered" evidence="1">
    <location>
        <begin position="1"/>
        <end position="51"/>
    </location>
</feature>
<gene>
    <name evidence="2" type="ORF">Athai_13710</name>
</gene>
<sequence length="73" mass="7719">MIGSAAAPVRQAHGDPGPTTTPSGQRQRRGHSDANFRLAKHPRYTPPHCPTSTKKCVIAVAAAMRADSTRCAP</sequence>